<reference evidence="2" key="1">
    <citation type="submission" date="2022-11" db="UniProtKB">
        <authorList>
            <consortium name="WormBaseParasite"/>
        </authorList>
    </citation>
    <scope>IDENTIFICATION</scope>
</reference>
<protein>
    <submittedName>
        <fullName evidence="2">Uncharacterized protein</fullName>
    </submittedName>
</protein>
<evidence type="ECO:0000313" key="1">
    <source>
        <dbReference type="Proteomes" id="UP000887565"/>
    </source>
</evidence>
<keyword evidence="1" id="KW-1185">Reference proteome</keyword>
<name>A0A915K1L1_ROMCU</name>
<evidence type="ECO:0000313" key="2">
    <source>
        <dbReference type="WBParaSite" id="nRc.2.0.1.t32105-RA"/>
    </source>
</evidence>
<accession>A0A915K1L1</accession>
<organism evidence="1 2">
    <name type="scientific">Romanomermis culicivorax</name>
    <name type="common">Nematode worm</name>
    <dbReference type="NCBI Taxonomy" id="13658"/>
    <lineage>
        <taxon>Eukaryota</taxon>
        <taxon>Metazoa</taxon>
        <taxon>Ecdysozoa</taxon>
        <taxon>Nematoda</taxon>
        <taxon>Enoplea</taxon>
        <taxon>Dorylaimia</taxon>
        <taxon>Mermithida</taxon>
        <taxon>Mermithoidea</taxon>
        <taxon>Mermithidae</taxon>
        <taxon>Romanomermis</taxon>
    </lineage>
</organism>
<sequence length="171" mass="19328">MVRLVRSALWVSSGGGRGDAQTFQKRKGRGIQHWCAAWFACFLSTPLRCIRLSPSILENRPQCSCTQGYGHAFYNLHKKMPTVRHTLPDHTHQNLQSSSPNVASNAVHHILNFDQQILPTILNHAQPPPPPLWFLARWEHPNTGVAQRYDCTTAKFGRIASPRPSFRYGCC</sequence>
<proteinExistence type="predicted"/>
<dbReference type="WBParaSite" id="nRc.2.0.1.t32105-RA">
    <property type="protein sequence ID" value="nRc.2.0.1.t32105-RA"/>
    <property type="gene ID" value="nRc.2.0.1.g32105"/>
</dbReference>
<dbReference type="AlphaFoldDB" id="A0A915K1L1"/>
<dbReference type="Proteomes" id="UP000887565">
    <property type="component" value="Unplaced"/>
</dbReference>